<name>A0AAV1DMX3_OLDCO</name>
<feature type="region of interest" description="Disordered" evidence="1">
    <location>
        <begin position="265"/>
        <end position="284"/>
    </location>
</feature>
<dbReference type="AlphaFoldDB" id="A0AAV1DMX3"/>
<accession>A0AAV1DMX3</accession>
<protein>
    <submittedName>
        <fullName evidence="2">OLC1v1008991C1</fullName>
    </submittedName>
</protein>
<evidence type="ECO:0000313" key="2">
    <source>
        <dbReference type="EMBL" id="CAI9109215.1"/>
    </source>
</evidence>
<keyword evidence="3" id="KW-1185">Reference proteome</keyword>
<feature type="region of interest" description="Disordered" evidence="1">
    <location>
        <begin position="65"/>
        <end position="87"/>
    </location>
</feature>
<feature type="compositionally biased region" description="Polar residues" evidence="1">
    <location>
        <begin position="155"/>
        <end position="174"/>
    </location>
</feature>
<dbReference type="Proteomes" id="UP001161247">
    <property type="component" value="Chromosome 6"/>
</dbReference>
<reference evidence="2" key="1">
    <citation type="submission" date="2023-03" db="EMBL/GenBank/DDBJ databases">
        <authorList>
            <person name="Julca I."/>
        </authorList>
    </citation>
    <scope>NUCLEOTIDE SEQUENCE</scope>
</reference>
<evidence type="ECO:0000313" key="3">
    <source>
        <dbReference type="Proteomes" id="UP001161247"/>
    </source>
</evidence>
<gene>
    <name evidence="2" type="ORF">OLC1_LOCUS17157</name>
</gene>
<dbReference type="EMBL" id="OX459123">
    <property type="protein sequence ID" value="CAI9109215.1"/>
    <property type="molecule type" value="Genomic_DNA"/>
</dbReference>
<proteinExistence type="predicted"/>
<evidence type="ECO:0000256" key="1">
    <source>
        <dbReference type="SAM" id="MobiDB-lite"/>
    </source>
</evidence>
<sequence>MGFQTPGIQSPLFQVPVFQNQGQTDQVPLVTPEMVHQRFASVEHTMAAQVEQFENAFQRLIDHSANTGGAGSSGSAVRRSNTTTGTARVELPPVDMVNNPLYNAIFQPSATEIPVQHTGKESRNNGLQTVSNAARQGTHSWITYGPQGTLEPGLQGSSGAGTNQGYTGAGSNQGHAVESLGEAGQKAQGSNDCRFILYQNRVVLPMSGNNNASANLADSHIRQGSDVVVANPHIAPPHPTVEENRKEQQWMENEGNHILNRNRAQAADQPVGNRHNPHQQRFWG</sequence>
<feature type="region of interest" description="Disordered" evidence="1">
    <location>
        <begin position="146"/>
        <end position="174"/>
    </location>
</feature>
<organism evidence="2 3">
    <name type="scientific">Oldenlandia corymbosa var. corymbosa</name>
    <dbReference type="NCBI Taxonomy" id="529605"/>
    <lineage>
        <taxon>Eukaryota</taxon>
        <taxon>Viridiplantae</taxon>
        <taxon>Streptophyta</taxon>
        <taxon>Embryophyta</taxon>
        <taxon>Tracheophyta</taxon>
        <taxon>Spermatophyta</taxon>
        <taxon>Magnoliopsida</taxon>
        <taxon>eudicotyledons</taxon>
        <taxon>Gunneridae</taxon>
        <taxon>Pentapetalae</taxon>
        <taxon>asterids</taxon>
        <taxon>lamiids</taxon>
        <taxon>Gentianales</taxon>
        <taxon>Rubiaceae</taxon>
        <taxon>Rubioideae</taxon>
        <taxon>Spermacoceae</taxon>
        <taxon>Hedyotis-Oldenlandia complex</taxon>
        <taxon>Oldenlandia</taxon>
    </lineage>
</organism>